<name>A0A6A4RV06_SCOMX</name>
<evidence type="ECO:0000313" key="2">
    <source>
        <dbReference type="EMBL" id="KAF0022981.1"/>
    </source>
</evidence>
<gene>
    <name evidence="2" type="ORF">F2P81_024962</name>
</gene>
<organism evidence="2 3">
    <name type="scientific">Scophthalmus maximus</name>
    <name type="common">Turbot</name>
    <name type="synonym">Psetta maxima</name>
    <dbReference type="NCBI Taxonomy" id="52904"/>
    <lineage>
        <taxon>Eukaryota</taxon>
        <taxon>Metazoa</taxon>
        <taxon>Chordata</taxon>
        <taxon>Craniata</taxon>
        <taxon>Vertebrata</taxon>
        <taxon>Euteleostomi</taxon>
        <taxon>Actinopterygii</taxon>
        <taxon>Neopterygii</taxon>
        <taxon>Teleostei</taxon>
        <taxon>Neoteleostei</taxon>
        <taxon>Acanthomorphata</taxon>
        <taxon>Carangaria</taxon>
        <taxon>Pleuronectiformes</taxon>
        <taxon>Pleuronectoidei</taxon>
        <taxon>Scophthalmidae</taxon>
        <taxon>Scophthalmus</taxon>
    </lineage>
</organism>
<comment type="caution">
    <text evidence="2">The sequence shown here is derived from an EMBL/GenBank/DDBJ whole genome shotgun (WGS) entry which is preliminary data.</text>
</comment>
<dbReference type="Proteomes" id="UP000438429">
    <property type="component" value="Unassembled WGS sequence"/>
</dbReference>
<evidence type="ECO:0000313" key="3">
    <source>
        <dbReference type="Proteomes" id="UP000438429"/>
    </source>
</evidence>
<accession>A0A6A4RV06</accession>
<dbReference type="EMBL" id="VEVO01000023">
    <property type="protein sequence ID" value="KAF0022981.1"/>
    <property type="molecule type" value="Genomic_DNA"/>
</dbReference>
<dbReference type="AlphaFoldDB" id="A0A6A4RV06"/>
<evidence type="ECO:0000256" key="1">
    <source>
        <dbReference type="SAM" id="MobiDB-lite"/>
    </source>
</evidence>
<reference evidence="2 3" key="1">
    <citation type="submission" date="2019-06" db="EMBL/GenBank/DDBJ databases">
        <title>Draft genomes of female and male turbot (Scophthalmus maximus).</title>
        <authorList>
            <person name="Xu H."/>
            <person name="Xu X.-W."/>
            <person name="Shao C."/>
            <person name="Chen S."/>
        </authorList>
    </citation>
    <scope>NUCLEOTIDE SEQUENCE [LARGE SCALE GENOMIC DNA]</scope>
    <source>
        <strain evidence="2">Ysfricsl-2016a</strain>
        <tissue evidence="2">Blood</tissue>
    </source>
</reference>
<proteinExistence type="predicted"/>
<protein>
    <submittedName>
        <fullName evidence="2">Uncharacterized protein</fullName>
    </submittedName>
</protein>
<feature type="region of interest" description="Disordered" evidence="1">
    <location>
        <begin position="1"/>
        <end position="29"/>
    </location>
</feature>
<sequence>MQRVSGRARQTSLSSGGSRAPRKCARLPCKSGKKNQISLVILQRDQFAFHPPGTDDETAQLRSRERF</sequence>
<feature type="compositionally biased region" description="Polar residues" evidence="1">
    <location>
        <begin position="8"/>
        <end position="17"/>
    </location>
</feature>